<protein>
    <submittedName>
        <fullName evidence="2">Uncharacterized protein</fullName>
    </submittedName>
</protein>
<reference evidence="2 3" key="1">
    <citation type="submission" date="2018-07" db="EMBL/GenBank/DDBJ databases">
        <title>Genome sequences of Haloplanus sp. CBA1113.</title>
        <authorList>
            <person name="Kim Y.B."/>
            <person name="Roh S.W."/>
        </authorList>
    </citation>
    <scope>NUCLEOTIDE SEQUENCE [LARGE SCALE GENOMIC DNA]</scope>
    <source>
        <strain evidence="2 3">CBA1113</strain>
    </source>
</reference>
<dbReference type="EMBL" id="CP031150">
    <property type="protein sequence ID" value="AXG06551.1"/>
    <property type="molecule type" value="Genomic_DNA"/>
</dbReference>
<evidence type="ECO:0000313" key="3">
    <source>
        <dbReference type="Proteomes" id="UP000253273"/>
    </source>
</evidence>
<dbReference type="RefSeq" id="WP_114585689.1">
    <property type="nucleotide sequence ID" value="NZ_CP031150.1"/>
</dbReference>
<dbReference type="OrthoDB" id="192818at2157"/>
<dbReference type="AlphaFoldDB" id="A0A345E2X9"/>
<dbReference type="Proteomes" id="UP000253273">
    <property type="component" value="Chromosome"/>
</dbReference>
<feature type="region of interest" description="Disordered" evidence="1">
    <location>
        <begin position="1"/>
        <end position="37"/>
    </location>
</feature>
<organism evidence="2 3">
    <name type="scientific">Haloplanus rubicundus</name>
    <dbReference type="NCBI Taxonomy" id="1547898"/>
    <lineage>
        <taxon>Archaea</taxon>
        <taxon>Methanobacteriati</taxon>
        <taxon>Methanobacteriota</taxon>
        <taxon>Stenosarchaea group</taxon>
        <taxon>Halobacteria</taxon>
        <taxon>Halobacteriales</taxon>
        <taxon>Haloferacaceae</taxon>
        <taxon>Haloplanus</taxon>
    </lineage>
</organism>
<accession>A0A345E2X9</accession>
<dbReference type="KEGG" id="haj:DU500_09005"/>
<proteinExistence type="predicted"/>
<gene>
    <name evidence="2" type="ORF">DU500_09005</name>
</gene>
<evidence type="ECO:0000313" key="2">
    <source>
        <dbReference type="EMBL" id="AXG06551.1"/>
    </source>
</evidence>
<evidence type="ECO:0000256" key="1">
    <source>
        <dbReference type="SAM" id="MobiDB-lite"/>
    </source>
</evidence>
<feature type="compositionally biased region" description="Basic and acidic residues" evidence="1">
    <location>
        <begin position="1"/>
        <end position="17"/>
    </location>
</feature>
<sequence>MTKDDFREQETPDRRTAETTNQQLLADGGTETELDETHDCGTNLLRIDEDDPENTHGADVVACPACLEIVRTEGSA</sequence>
<keyword evidence="3" id="KW-1185">Reference proteome</keyword>
<dbReference type="GeneID" id="37283520"/>
<name>A0A345E2X9_9EURY</name>